<dbReference type="PRINTS" id="PR00019">
    <property type="entry name" value="LEURICHRPT"/>
</dbReference>
<evidence type="ECO:0000256" key="10">
    <source>
        <dbReference type="ARBA" id="ARBA00023180"/>
    </source>
</evidence>
<dbReference type="PANTHER" id="PTHR48063">
    <property type="entry name" value="LRR RECEPTOR-LIKE KINASE"/>
    <property type="match status" value="1"/>
</dbReference>
<keyword evidence="8 11" id="KW-1133">Transmembrane helix</keyword>
<dbReference type="GO" id="GO:0051707">
    <property type="term" value="P:response to other organism"/>
    <property type="evidence" value="ECO:0007669"/>
    <property type="project" value="UniProtKB-ARBA"/>
</dbReference>
<feature type="domain" description="Disease resistance R13L4/SHOC-2-like LRR" evidence="14">
    <location>
        <begin position="164"/>
        <end position="382"/>
    </location>
</feature>
<comment type="subcellular location">
    <subcellularLocation>
        <location evidence="1">Cell membrane</location>
        <topology evidence="1">Single-pass type I membrane protein</topology>
    </subcellularLocation>
</comment>
<dbReference type="Pfam" id="PF23598">
    <property type="entry name" value="LRR_14"/>
    <property type="match status" value="1"/>
</dbReference>
<dbReference type="InterPro" id="IPR046956">
    <property type="entry name" value="RLP23-like"/>
</dbReference>
<keyword evidence="5 11" id="KW-0812">Transmembrane</keyword>
<dbReference type="InterPro" id="IPR055414">
    <property type="entry name" value="LRR_R13L4/SHOC2-like"/>
</dbReference>
<name>A0ABD1HGW9_SALDI</name>
<feature type="transmembrane region" description="Helical" evidence="11">
    <location>
        <begin position="642"/>
        <end position="663"/>
    </location>
</feature>
<dbReference type="GO" id="GO:0006952">
    <property type="term" value="P:defense response"/>
    <property type="evidence" value="ECO:0007669"/>
    <property type="project" value="UniProtKB-ARBA"/>
</dbReference>
<dbReference type="EMBL" id="JBEAFC010000005">
    <property type="protein sequence ID" value="KAL1555670.1"/>
    <property type="molecule type" value="Genomic_DNA"/>
</dbReference>
<protein>
    <submittedName>
        <fullName evidence="15">Receptor-like protein EIX1</fullName>
    </submittedName>
</protein>
<proteinExistence type="inferred from homology"/>
<evidence type="ECO:0000256" key="11">
    <source>
        <dbReference type="SAM" id="Phobius"/>
    </source>
</evidence>
<comment type="caution">
    <text evidence="15">The sequence shown here is derived from an EMBL/GenBank/DDBJ whole genome shotgun (WGS) entry which is preliminary data.</text>
</comment>
<keyword evidence="6 12" id="KW-0732">Signal</keyword>
<evidence type="ECO:0000256" key="3">
    <source>
        <dbReference type="ARBA" id="ARBA00022475"/>
    </source>
</evidence>
<sequence>MISKKRVAIKFFVVVLSCVFVSGNAEVRCIEREREALLSFKNGLIDAFDKLSSWRSNECCEWDGVECSNTTGHVITLQCHDCGLRGEVRSSLLELHHLIDLDLSRNYFGGIPIPQFIGSMKQLRHLDLNSCKFSGTIPSHLGNLTKLRSLDLGGNDFGGIPIPEFIGSMKQLQLLNLGSSNFSGTIPPELGNLTNLLSLDLSSNSLSSISAFILRSVLESLEILDVSKNQLNGSLPDMRAFHSLTELHLPGNNFTGSIPLSIGQLSKLQVLDLSSNSLEGLVTESHFIKLDKLKKLDLSFNPSLILDIASDWIPPFQLSKLSLAVCNVGPYFPNWIRTQRDLAYLTLTGANITDEAPRWLWSTFSSLTGLYLSDNQISGPIPLLPAHAFLIQLSGNMFAGSMSSFCKTHGLLPILTLSLSNNQLAGEIPDCWEQMPSLFSLDLANNHFSGEIPRSLGALHDLQALLLHGNNLSDKHYGYSSFLWKGQESKYWNNLRLLKLIDFSSNELTGNIPRSFSTMRGLVSLNLSRNSLTGYIIPDIGKMEMLNSLDLSHNQLSGHIPKSLTEIYTIGVLDLSNNHLSGKIPTGTQLQSFNASSYADNDGLCGDPLPKCPGDRLWPSTTNPDENMNEKDGSNFSFMQEVGISMAFGFIFGFWGVIGSFTLKKSWRIAFFNLFDAAGDWFYVRTALFVSKWRRSSITQG</sequence>
<feature type="signal peptide" evidence="12">
    <location>
        <begin position="1"/>
        <end position="25"/>
    </location>
</feature>
<comment type="similarity">
    <text evidence="2">Belongs to the RLP family.</text>
</comment>
<feature type="domain" description="Leucine-rich repeat-containing N-terminal plant-type" evidence="13">
    <location>
        <begin position="32"/>
        <end position="68"/>
    </location>
</feature>
<dbReference type="SUPFAM" id="SSF52058">
    <property type="entry name" value="L domain-like"/>
    <property type="match status" value="2"/>
</dbReference>
<evidence type="ECO:0000256" key="4">
    <source>
        <dbReference type="ARBA" id="ARBA00022614"/>
    </source>
</evidence>
<evidence type="ECO:0000313" key="16">
    <source>
        <dbReference type="Proteomes" id="UP001567538"/>
    </source>
</evidence>
<evidence type="ECO:0000256" key="2">
    <source>
        <dbReference type="ARBA" id="ARBA00009592"/>
    </source>
</evidence>
<evidence type="ECO:0000256" key="12">
    <source>
        <dbReference type="SAM" id="SignalP"/>
    </source>
</evidence>
<dbReference type="InterPro" id="IPR001611">
    <property type="entry name" value="Leu-rich_rpt"/>
</dbReference>
<dbReference type="PANTHER" id="PTHR48063:SF101">
    <property type="entry name" value="LRR RECEPTOR-LIKE SERINE_THREONINE-PROTEIN KINASE FLS2"/>
    <property type="match status" value="1"/>
</dbReference>
<dbReference type="Gene3D" id="3.80.10.10">
    <property type="entry name" value="Ribonuclease Inhibitor"/>
    <property type="match status" value="4"/>
</dbReference>
<dbReference type="Pfam" id="PF13855">
    <property type="entry name" value="LRR_8"/>
    <property type="match status" value="1"/>
</dbReference>
<evidence type="ECO:0000256" key="5">
    <source>
        <dbReference type="ARBA" id="ARBA00022692"/>
    </source>
</evidence>
<evidence type="ECO:0000256" key="6">
    <source>
        <dbReference type="ARBA" id="ARBA00022729"/>
    </source>
</evidence>
<evidence type="ECO:0000256" key="1">
    <source>
        <dbReference type="ARBA" id="ARBA00004251"/>
    </source>
</evidence>
<keyword evidence="9 11" id="KW-0472">Membrane</keyword>
<keyword evidence="7" id="KW-0677">Repeat</keyword>
<dbReference type="AlphaFoldDB" id="A0ABD1HGW9"/>
<reference evidence="15 16" key="1">
    <citation type="submission" date="2024-06" db="EMBL/GenBank/DDBJ databases">
        <title>A chromosome level genome sequence of Diviner's sage (Salvia divinorum).</title>
        <authorList>
            <person name="Ford S.A."/>
            <person name="Ro D.-K."/>
            <person name="Ness R.W."/>
            <person name="Phillips M.A."/>
        </authorList>
    </citation>
    <scope>NUCLEOTIDE SEQUENCE [LARGE SCALE GENOMIC DNA]</scope>
    <source>
        <strain evidence="15">SAF-2024a</strain>
        <tissue evidence="15">Leaf</tissue>
    </source>
</reference>
<dbReference type="FunFam" id="3.80.10.10:FF:000095">
    <property type="entry name" value="LRR receptor-like serine/threonine-protein kinase GSO1"/>
    <property type="match status" value="1"/>
</dbReference>
<accession>A0ABD1HGW9</accession>
<evidence type="ECO:0000256" key="9">
    <source>
        <dbReference type="ARBA" id="ARBA00023136"/>
    </source>
</evidence>
<evidence type="ECO:0000313" key="15">
    <source>
        <dbReference type="EMBL" id="KAL1555670.1"/>
    </source>
</evidence>
<dbReference type="FunFam" id="3.80.10.10:FF:000213">
    <property type="entry name" value="Tyrosine-sulfated glycopeptide receptor 1"/>
    <property type="match status" value="1"/>
</dbReference>
<dbReference type="Pfam" id="PF00560">
    <property type="entry name" value="LRR_1"/>
    <property type="match status" value="6"/>
</dbReference>
<dbReference type="InterPro" id="IPR013210">
    <property type="entry name" value="LRR_N_plant-typ"/>
</dbReference>
<keyword evidence="3" id="KW-1003">Cell membrane</keyword>
<organism evidence="15 16">
    <name type="scientific">Salvia divinorum</name>
    <name type="common">Maria pastora</name>
    <name type="synonym">Diviner's sage</name>
    <dbReference type="NCBI Taxonomy" id="28513"/>
    <lineage>
        <taxon>Eukaryota</taxon>
        <taxon>Viridiplantae</taxon>
        <taxon>Streptophyta</taxon>
        <taxon>Embryophyta</taxon>
        <taxon>Tracheophyta</taxon>
        <taxon>Spermatophyta</taxon>
        <taxon>Magnoliopsida</taxon>
        <taxon>eudicotyledons</taxon>
        <taxon>Gunneridae</taxon>
        <taxon>Pentapetalae</taxon>
        <taxon>asterids</taxon>
        <taxon>lamiids</taxon>
        <taxon>Lamiales</taxon>
        <taxon>Lamiaceae</taxon>
        <taxon>Nepetoideae</taxon>
        <taxon>Mentheae</taxon>
        <taxon>Salviinae</taxon>
        <taxon>Salvia</taxon>
        <taxon>Salvia subgen. Calosphace</taxon>
    </lineage>
</organism>
<keyword evidence="4" id="KW-0433">Leucine-rich repeat</keyword>
<gene>
    <name evidence="15" type="ORF">AAHA92_11380</name>
</gene>
<dbReference type="SMART" id="SM00369">
    <property type="entry name" value="LRR_TYP"/>
    <property type="match status" value="8"/>
</dbReference>
<keyword evidence="10" id="KW-0325">Glycoprotein</keyword>
<dbReference type="InterPro" id="IPR032675">
    <property type="entry name" value="LRR_dom_sf"/>
</dbReference>
<dbReference type="Pfam" id="PF08263">
    <property type="entry name" value="LRRNT_2"/>
    <property type="match status" value="1"/>
</dbReference>
<dbReference type="GO" id="GO:0005886">
    <property type="term" value="C:plasma membrane"/>
    <property type="evidence" value="ECO:0007669"/>
    <property type="project" value="UniProtKB-SubCell"/>
</dbReference>
<evidence type="ECO:0000256" key="8">
    <source>
        <dbReference type="ARBA" id="ARBA00022989"/>
    </source>
</evidence>
<evidence type="ECO:0000256" key="7">
    <source>
        <dbReference type="ARBA" id="ARBA00022737"/>
    </source>
</evidence>
<dbReference type="PROSITE" id="PS51450">
    <property type="entry name" value="LRR"/>
    <property type="match status" value="1"/>
</dbReference>
<evidence type="ECO:0000259" key="14">
    <source>
        <dbReference type="Pfam" id="PF23598"/>
    </source>
</evidence>
<keyword evidence="16" id="KW-1185">Reference proteome</keyword>
<dbReference type="InterPro" id="IPR003591">
    <property type="entry name" value="Leu-rich_rpt_typical-subtyp"/>
</dbReference>
<dbReference type="Proteomes" id="UP001567538">
    <property type="component" value="Unassembled WGS sequence"/>
</dbReference>
<evidence type="ECO:0000259" key="13">
    <source>
        <dbReference type="Pfam" id="PF08263"/>
    </source>
</evidence>
<feature type="chain" id="PRO_5044869419" evidence="12">
    <location>
        <begin position="26"/>
        <end position="701"/>
    </location>
</feature>